<dbReference type="RefSeq" id="XP_002643052.1">
    <property type="nucleotide sequence ID" value="XM_002643006.1"/>
</dbReference>
<dbReference type="SUPFAM" id="SSF52540">
    <property type="entry name" value="P-loop containing nucleoside triphosphate hydrolases"/>
    <property type="match status" value="1"/>
</dbReference>
<dbReference type="GeneID" id="8585046"/>
<sequence length="753" mass="84432">MLRDDPGVVPIVQGMDVFSSEHSLSPARQIASTTTLQDIQAFQAISESWATMAFTPSSVTRGDYKYDLKGISQKPLEPFGLYIIKDNDGRNMIAVPYHQEMLSNGREDLGQAMLSVFSVDLLNPRPIQPQNFYPGDAICVMSMYVNPVFEDKWMIKNFYLVQRSLIHNCLLTQQSHLGSKPFCIVDGFNVLLAARKWMFRDAGVTSKDLFAVGTVFQPELEVAGCGFVPSIVQSHKVEEDPDVLRFSRFILSGVLAMENKNRHLTSYSTKIDAILLTPTGRGVKFNIQKPKGRDLLCLWKRGNTFVLRGTGLSIAMEVQEASGTSEEIWISACPLDPYHQNLLPELLGSEVQVFQRLEDTKHILEAFPTNGTPAKFLDILLGSQTINWRCPPQFNYFFALVNSSYPVVALNAGPGCGKTSILVSAANQSSSGFHVAVAQSSLCVVRMIREHLKFPGCARAVRIVDRNEEAYPTEIDLPTLWPKVFKEYLKEVEGQEVDQIARNVQMNSRRLAPDVLNCCSELFYEDRLANEANGTFVSANCGLLASLGIRSGYGIQVIDFGIQTTYKNVYSLKEAYLAIDLADLFPRNLSIGILCFSKKQASLISMMPELKSFTGTIEPAQGISFDVTIILTNGFLEDEKYNEKYERRMNTALSRANKLCILVTDVGKARSISIWNKLLQKIPKVSLIGSEKVDLNVWMEFHQRTYLPTGPAHNSDSIRSTNLYLNQLYSNEFSIKRPGFENFFNFVLFCRSH</sequence>
<gene>
    <name evidence="1 3" type="ORF">CBG22968</name>
    <name evidence="1" type="ORF">CBG_22968</name>
</gene>
<protein>
    <submittedName>
        <fullName evidence="1">Protein CBG22968</fullName>
    </submittedName>
</protein>
<dbReference type="KEGG" id="cbr:CBG_22968"/>
<dbReference type="AlphaFoldDB" id="A8Y3J8"/>
<dbReference type="FunCoup" id="A8Y3J8">
    <property type="interactions" value="1278"/>
</dbReference>
<dbReference type="InParanoid" id="A8Y3J8"/>
<evidence type="ECO:0000313" key="1">
    <source>
        <dbReference type="EMBL" id="CAP39467.1"/>
    </source>
</evidence>
<dbReference type="HOGENOM" id="CLU_005949_1_0_1"/>
<evidence type="ECO:0000313" key="2">
    <source>
        <dbReference type="Proteomes" id="UP000008549"/>
    </source>
</evidence>
<reference evidence="1 2" key="1">
    <citation type="journal article" date="2003" name="PLoS Biol.">
        <title>The genome sequence of Caenorhabditis briggsae: a platform for comparative genomics.</title>
        <authorList>
            <person name="Stein L.D."/>
            <person name="Bao Z."/>
            <person name="Blasiar D."/>
            <person name="Blumenthal T."/>
            <person name="Brent M.R."/>
            <person name="Chen N."/>
            <person name="Chinwalla A."/>
            <person name="Clarke L."/>
            <person name="Clee C."/>
            <person name="Coghlan A."/>
            <person name="Coulson A."/>
            <person name="D'Eustachio P."/>
            <person name="Fitch D.H."/>
            <person name="Fulton L.A."/>
            <person name="Fulton R.E."/>
            <person name="Griffiths-Jones S."/>
            <person name="Harris T.W."/>
            <person name="Hillier L.W."/>
            <person name="Kamath R."/>
            <person name="Kuwabara P.E."/>
            <person name="Mardis E.R."/>
            <person name="Marra M.A."/>
            <person name="Miner T.L."/>
            <person name="Minx P."/>
            <person name="Mullikin J.C."/>
            <person name="Plumb R.W."/>
            <person name="Rogers J."/>
            <person name="Schein J.E."/>
            <person name="Sohrmann M."/>
            <person name="Spieth J."/>
            <person name="Stajich J.E."/>
            <person name="Wei C."/>
            <person name="Willey D."/>
            <person name="Wilson R.K."/>
            <person name="Durbin R."/>
            <person name="Waterston R.H."/>
        </authorList>
    </citation>
    <scope>NUCLEOTIDE SEQUENCE [LARGE SCALE GENOMIC DNA]</scope>
    <source>
        <strain evidence="1 2">AF16</strain>
    </source>
</reference>
<evidence type="ECO:0000313" key="3">
    <source>
        <dbReference type="WormBase" id="CBG22968"/>
    </source>
</evidence>
<proteinExistence type="predicted"/>
<name>A8Y3J8_CAEBR</name>
<dbReference type="InterPro" id="IPR027417">
    <property type="entry name" value="P-loop_NTPase"/>
</dbReference>
<keyword evidence="2" id="KW-1185">Reference proteome</keyword>
<dbReference type="Proteomes" id="UP000008549">
    <property type="component" value="Unassembled WGS sequence"/>
</dbReference>
<dbReference type="STRING" id="6238.A8Y3J8"/>
<dbReference type="EMBL" id="HE600964">
    <property type="protein sequence ID" value="CAP39467.1"/>
    <property type="molecule type" value="Genomic_DNA"/>
</dbReference>
<dbReference type="Gene3D" id="3.40.50.300">
    <property type="entry name" value="P-loop containing nucleotide triphosphate hydrolases"/>
    <property type="match status" value="1"/>
</dbReference>
<organism evidence="1 2">
    <name type="scientific">Caenorhabditis briggsae</name>
    <dbReference type="NCBI Taxonomy" id="6238"/>
    <lineage>
        <taxon>Eukaryota</taxon>
        <taxon>Metazoa</taxon>
        <taxon>Ecdysozoa</taxon>
        <taxon>Nematoda</taxon>
        <taxon>Chromadorea</taxon>
        <taxon>Rhabditida</taxon>
        <taxon>Rhabditina</taxon>
        <taxon>Rhabditomorpha</taxon>
        <taxon>Rhabditoidea</taxon>
        <taxon>Rhabditidae</taxon>
        <taxon>Peloderinae</taxon>
        <taxon>Caenorhabditis</taxon>
    </lineage>
</organism>
<reference evidence="1 2" key="2">
    <citation type="journal article" date="2011" name="PLoS Genet.">
        <title>Caenorhabditis briggsae recombinant inbred line genotypes reveal inter-strain incompatibility and the evolution of recombination.</title>
        <authorList>
            <person name="Ross J.A."/>
            <person name="Koboldt D.C."/>
            <person name="Staisch J.E."/>
            <person name="Chamberlin H.M."/>
            <person name="Gupta B.P."/>
            <person name="Miller R.D."/>
            <person name="Baird S.E."/>
            <person name="Haag E.S."/>
        </authorList>
    </citation>
    <scope>NUCLEOTIDE SEQUENCE [LARGE SCALE GENOMIC DNA]</scope>
    <source>
        <strain evidence="1 2">AF16</strain>
    </source>
</reference>
<dbReference type="CTD" id="8585046"/>
<dbReference type="WormBase" id="CBG22968">
    <property type="protein sequence ID" value="CBP46819"/>
    <property type="gene ID" value="WBGene00041408"/>
</dbReference>
<accession>A8Y3J8</accession>
<dbReference type="eggNOG" id="KOG1801">
    <property type="taxonomic scope" value="Eukaryota"/>
</dbReference>